<dbReference type="RefSeq" id="WP_115628062.1">
    <property type="nucleotide sequence ID" value="NZ_UIGI01000001.1"/>
</dbReference>
<accession>A0A381C616</accession>
<reference evidence="1 2" key="1">
    <citation type="submission" date="2018-06" db="EMBL/GenBank/DDBJ databases">
        <authorList>
            <consortium name="Pathogen Informatics"/>
            <person name="Doyle S."/>
        </authorList>
    </citation>
    <scope>NUCLEOTIDE SEQUENCE [LARGE SCALE GENOMIC DNA]</scope>
    <source>
        <strain evidence="1 2">NCTC12119</strain>
    </source>
</reference>
<dbReference type="EMBL" id="UIGI01000001">
    <property type="protein sequence ID" value="SUW63301.1"/>
    <property type="molecule type" value="Genomic_DNA"/>
</dbReference>
<dbReference type="AlphaFoldDB" id="A0A381C616"/>
<sequence length="170" mass="18662">MSDLTYVYSKSALWTQDSVRIAGLNAFTAPAITATIGNKKTTWMDMAIPVDNGLEPMSCEFKTDADIDVLGLFGFMPGRTTRVQARRTYRDNNGGLHTFVDELEGLIGTITPDESGTDSKEGVGLSVTMNLSYYKLTVDGAEIYEIDPQNMIRSVNGTNVMQDEKDALLM</sequence>
<dbReference type="InterPro" id="IPR006498">
    <property type="entry name" value="Tail_tube"/>
</dbReference>
<evidence type="ECO:0000313" key="1">
    <source>
        <dbReference type="EMBL" id="SUW63301.1"/>
    </source>
</evidence>
<organism evidence="1 2">
    <name type="scientific">Buttiauxella agrestis</name>
    <dbReference type="NCBI Taxonomy" id="82977"/>
    <lineage>
        <taxon>Bacteria</taxon>
        <taxon>Pseudomonadati</taxon>
        <taxon>Pseudomonadota</taxon>
        <taxon>Gammaproteobacteria</taxon>
        <taxon>Enterobacterales</taxon>
        <taxon>Enterobacteriaceae</taxon>
        <taxon>Buttiauxella</taxon>
    </lineage>
</organism>
<evidence type="ECO:0000313" key="2">
    <source>
        <dbReference type="Proteomes" id="UP000255528"/>
    </source>
</evidence>
<dbReference type="Proteomes" id="UP000255528">
    <property type="component" value="Unassembled WGS sequence"/>
</dbReference>
<gene>
    <name evidence="1" type="ORF">NCTC12119_01789</name>
</gene>
<dbReference type="Pfam" id="PF04985">
    <property type="entry name" value="Phage_tube"/>
    <property type="match status" value="1"/>
</dbReference>
<name>A0A381C616_9ENTR</name>
<proteinExistence type="predicted"/>
<protein>
    <submittedName>
        <fullName evidence="1">Phage major tail tube protein</fullName>
    </submittedName>
</protein>